<dbReference type="Gene3D" id="3.40.50.2000">
    <property type="entry name" value="Glycogen Phosphorylase B"/>
    <property type="match status" value="2"/>
</dbReference>
<dbReference type="EMBL" id="FNIW01000007">
    <property type="protein sequence ID" value="SDO01204.1"/>
    <property type="molecule type" value="Genomic_DNA"/>
</dbReference>
<feature type="domain" description="Glycosyl transferase family 1" evidence="1">
    <location>
        <begin position="203"/>
        <end position="354"/>
    </location>
</feature>
<dbReference type="PANTHER" id="PTHR12526:SF630">
    <property type="entry name" value="GLYCOSYLTRANSFERASE"/>
    <property type="match status" value="1"/>
</dbReference>
<sequence length="379" mass="43888">MKIVYTVGGLLSPNGMSAVLSSKINYLAEHTDYDLYMVLTEKAGVPWYYYIHPRVKWVNFDINFDELDIMPFHKKVLYYFLKQRKFKRMFSDYLMSVHPDITVSICRREINFITDIQDGSKKIAEIHFARPFYRKFQKSFFPEFLNEWISKQWIGSFVKNLKRLDKFVVLTEEDSLNWPELNNLVVIPNFVSSTTILRSSLSNKRVIAVGRYSWQKGFDMLIEAWKVVNTCHPDWQLDIYGSGDNTLYQKQADSFGLSSVVTCHGPVENVNEKYSESSLFVLSSRYEGFGLVLVEAMGVGLPVVSFACPCGPRDIVKDGETGILVSPSDVKRLAEKICFLIEHQDVRQSMGERAVVRAKMFSQEQVMQQWIELFENLMK</sequence>
<proteinExistence type="predicted"/>
<dbReference type="RefSeq" id="WP_091853125.1">
    <property type="nucleotide sequence ID" value="NZ_FNIW01000007.1"/>
</dbReference>
<evidence type="ECO:0000313" key="3">
    <source>
        <dbReference type="Proteomes" id="UP000199134"/>
    </source>
</evidence>
<name>A0A1H0G2Z7_9BACT</name>
<dbReference type="OrthoDB" id="9811239at2"/>
<reference evidence="3" key="1">
    <citation type="submission" date="2016-10" db="EMBL/GenBank/DDBJ databases">
        <authorList>
            <person name="de Groot N.N."/>
        </authorList>
    </citation>
    <scope>NUCLEOTIDE SEQUENCE [LARGE SCALE GENOMIC DNA]</scope>
    <source>
        <strain evidence="3">BP1-145</strain>
    </source>
</reference>
<comment type="caution">
    <text evidence="2">The sequence shown here is derived from an EMBL/GenBank/DDBJ whole genome shotgun (WGS) entry which is preliminary data.</text>
</comment>
<dbReference type="PANTHER" id="PTHR12526">
    <property type="entry name" value="GLYCOSYLTRANSFERASE"/>
    <property type="match status" value="1"/>
</dbReference>
<dbReference type="GO" id="GO:0016757">
    <property type="term" value="F:glycosyltransferase activity"/>
    <property type="evidence" value="ECO:0007669"/>
    <property type="project" value="InterPro"/>
</dbReference>
<dbReference type="AlphaFoldDB" id="A0A1H0G2Z7"/>
<dbReference type="Proteomes" id="UP000199134">
    <property type="component" value="Unassembled WGS sequence"/>
</dbReference>
<protein>
    <submittedName>
        <fullName evidence="2">Glycosyltransferase involved in cell wall bisynthesis</fullName>
    </submittedName>
</protein>
<gene>
    <name evidence="2" type="ORF">SAMN04487900_10768</name>
</gene>
<evidence type="ECO:0000259" key="1">
    <source>
        <dbReference type="Pfam" id="PF00534"/>
    </source>
</evidence>
<dbReference type="Pfam" id="PF00534">
    <property type="entry name" value="Glycos_transf_1"/>
    <property type="match status" value="1"/>
</dbReference>
<organism evidence="2 3">
    <name type="scientific">Prevotella communis</name>
    <dbReference type="NCBI Taxonomy" id="2913614"/>
    <lineage>
        <taxon>Bacteria</taxon>
        <taxon>Pseudomonadati</taxon>
        <taxon>Bacteroidota</taxon>
        <taxon>Bacteroidia</taxon>
        <taxon>Bacteroidales</taxon>
        <taxon>Prevotellaceae</taxon>
        <taxon>Prevotella</taxon>
    </lineage>
</organism>
<dbReference type="CDD" id="cd03820">
    <property type="entry name" value="GT4_AmsD-like"/>
    <property type="match status" value="1"/>
</dbReference>
<dbReference type="SUPFAM" id="SSF53756">
    <property type="entry name" value="UDP-Glycosyltransferase/glycogen phosphorylase"/>
    <property type="match status" value="1"/>
</dbReference>
<evidence type="ECO:0000313" key="2">
    <source>
        <dbReference type="EMBL" id="SDO01204.1"/>
    </source>
</evidence>
<accession>A0A1H0G2Z7</accession>
<dbReference type="InterPro" id="IPR001296">
    <property type="entry name" value="Glyco_trans_1"/>
</dbReference>